<feature type="compositionally biased region" description="Basic and acidic residues" evidence="2">
    <location>
        <begin position="697"/>
        <end position="707"/>
    </location>
</feature>
<dbReference type="OrthoDB" id="19174at2759"/>
<dbReference type="PROSITE" id="PS50297">
    <property type="entry name" value="ANK_REP_REGION"/>
    <property type="match status" value="1"/>
</dbReference>
<feature type="compositionally biased region" description="Polar residues" evidence="2">
    <location>
        <begin position="905"/>
        <end position="933"/>
    </location>
</feature>
<sequence length="1159" mass="127202">MHQHAQWKLVFAPRQAPLFPPPEASRVPNSISPWARGPSGGPCVGISCAAVSIRGADAGMTGIPQKVHRGLHAGLIVAAQPNHYSTLATASPTRSSKAQDVSSWLACRRTSQSKLPERDKEGWKQGGAWQPVEEYTLDETSMASLAYEGVGSAGSSSTSSSKYQQLVSPPPASKMVKGIRAVSIMDTLSQLAGTESLAPAPTPAPRSHLMHHKMLPATPVAPQPLNGSSTPARTVKSRGRTPDWIKKIFDYAKRGKLEQLRTSLKDMEATLVRNLSDHHGNNLLHILACQGYDGALAWLCSSLMVVQSQLEGALADENRSGLTPVACAVKYGHSNCVEWLVTNTKMREKLSSKDGERCLLHIAAKYNQVSVLQWLVNAMKVREIGLDQRDHCGDTPLHLASRMGGLEICRILLSNGSNVTAKNDLGMKASDIALAASHPAVQHYLNLFESSISMAGELTQAKSMVESLREDNVKLKGHFKDVLSISKRLAKERDEMCRDTLGTLQKVAGLAVQEKVGSVLSKLMEENKMLRERLKLPSQSTSVENLGRSLLQLPSVTSSAGAKSGEVAGSQWRSFLVSGLADMEHRLLIAEEAWRKMAANQGAHTEQTTITSERLPLDIIRHHIDQIEEQQRALASSSFTFTSEARSLSSSESSLDTLLSLPVSSDNIYSQLMERRTPPRVPPPTTPHKPAPPPPSSRRESREELKRRLQQMALTSESGNASVLEVIEPTTSESEEERTPVDRTPFLATSSPRLKALSMSLEDELEKIQEPTNYPRSTRQQHQRRCLSVQNLLDTEEVEVRLPDNQPDLLIGTVSMDETGDEDVLSSSARTRGQKKRTFLQKITMRAGWTTSRRKTNMYKKAHEITPDDFKETYMPRTVSSDSPALSSTSQHGESGEDTPLHVRSTGSSSSNEIYGQKNTPVDTAEQTETEVSVSEPLAEPEQSPVQEEPPPPIPPSSPPSTQRLVKKTLADFKSGHLQQHHHHHHHQIESMSVTTSEDSGFVARPCSSASKSDSLLSSRPDSSSSSLLKGFTMRMLATELANGRISPAPSDFSKADSTRMLGKIEETTLCADPDTKKASPAVRFQREKRTAPPPRTHVEKEKVLSKDVKNEKALAESLGKKRNERAWYDLSDEEPDLLTTATRLGTMRTSSDEESMRN</sequence>
<proteinExistence type="predicted"/>
<feature type="compositionally biased region" description="Low complexity" evidence="2">
    <location>
        <begin position="1008"/>
        <end position="1027"/>
    </location>
</feature>
<dbReference type="SMART" id="SM00248">
    <property type="entry name" value="ANK"/>
    <property type="match status" value="4"/>
</dbReference>
<keyword evidence="1" id="KW-0040">ANK repeat</keyword>
<feature type="compositionally biased region" description="Polar residues" evidence="2">
    <location>
        <begin position="990"/>
        <end position="999"/>
    </location>
</feature>
<dbReference type="Proteomes" id="UP000494165">
    <property type="component" value="Unassembled WGS sequence"/>
</dbReference>
<feature type="compositionally biased region" description="Basic and acidic residues" evidence="2">
    <location>
        <begin position="1085"/>
        <end position="1121"/>
    </location>
</feature>
<protein>
    <recommendedName>
        <fullName evidence="5">Synphilin-1 alpha-Synuclein-binding domain-containing protein</fullName>
    </recommendedName>
</protein>
<reference evidence="3 4" key="1">
    <citation type="submission" date="2020-04" db="EMBL/GenBank/DDBJ databases">
        <authorList>
            <person name="Alioto T."/>
            <person name="Alioto T."/>
            <person name="Gomez Garrido J."/>
        </authorList>
    </citation>
    <scope>NUCLEOTIDE SEQUENCE [LARGE SCALE GENOMIC DNA]</scope>
</reference>
<dbReference type="AlphaFoldDB" id="A0A8S1BZP0"/>
<dbReference type="InterPro" id="IPR036770">
    <property type="entry name" value="Ankyrin_rpt-contain_sf"/>
</dbReference>
<gene>
    <name evidence="3" type="ORF">CLODIP_2_CD06927</name>
</gene>
<organism evidence="3 4">
    <name type="scientific">Cloeon dipterum</name>
    <dbReference type="NCBI Taxonomy" id="197152"/>
    <lineage>
        <taxon>Eukaryota</taxon>
        <taxon>Metazoa</taxon>
        <taxon>Ecdysozoa</taxon>
        <taxon>Arthropoda</taxon>
        <taxon>Hexapoda</taxon>
        <taxon>Insecta</taxon>
        <taxon>Pterygota</taxon>
        <taxon>Palaeoptera</taxon>
        <taxon>Ephemeroptera</taxon>
        <taxon>Pisciforma</taxon>
        <taxon>Baetidae</taxon>
        <taxon>Cloeon</taxon>
    </lineage>
</organism>
<dbReference type="InterPro" id="IPR002110">
    <property type="entry name" value="Ankyrin_rpt"/>
</dbReference>
<evidence type="ECO:0000313" key="4">
    <source>
        <dbReference type="Proteomes" id="UP000494165"/>
    </source>
</evidence>
<comment type="caution">
    <text evidence="3">The sequence shown here is derived from an EMBL/GenBank/DDBJ whole genome shotgun (WGS) entry which is preliminary data.</text>
</comment>
<dbReference type="SUPFAM" id="SSF48403">
    <property type="entry name" value="Ankyrin repeat"/>
    <property type="match status" value="1"/>
</dbReference>
<feature type="region of interest" description="Disordered" evidence="2">
    <location>
        <begin position="1074"/>
        <end position="1121"/>
    </location>
</feature>
<dbReference type="PANTHER" id="PTHR22882">
    <property type="entry name" value="SYNPHILIN-1"/>
    <property type="match status" value="1"/>
</dbReference>
<dbReference type="PANTHER" id="PTHR22882:SF3">
    <property type="entry name" value="SYNPHILIN-1"/>
    <property type="match status" value="1"/>
</dbReference>
<dbReference type="InterPro" id="IPR040133">
    <property type="entry name" value="SNCAIP"/>
</dbReference>
<feature type="region of interest" description="Disordered" evidence="2">
    <location>
        <begin position="869"/>
        <end position="1027"/>
    </location>
</feature>
<feature type="compositionally biased region" description="Pro residues" evidence="2">
    <location>
        <begin position="679"/>
        <end position="696"/>
    </location>
</feature>
<evidence type="ECO:0000256" key="2">
    <source>
        <dbReference type="SAM" id="MobiDB-lite"/>
    </source>
</evidence>
<keyword evidence="4" id="KW-1185">Reference proteome</keyword>
<dbReference type="Pfam" id="PF12796">
    <property type="entry name" value="Ank_2"/>
    <property type="match status" value="1"/>
</dbReference>
<dbReference type="PROSITE" id="PS50088">
    <property type="entry name" value="ANK_REPEAT"/>
    <property type="match status" value="1"/>
</dbReference>
<feature type="compositionally biased region" description="Low complexity" evidence="2">
    <location>
        <begin position="150"/>
        <end position="161"/>
    </location>
</feature>
<feature type="region of interest" description="Disordered" evidence="2">
    <location>
        <begin position="675"/>
        <end position="708"/>
    </location>
</feature>
<evidence type="ECO:0000256" key="1">
    <source>
        <dbReference type="PROSITE-ProRule" id="PRU00023"/>
    </source>
</evidence>
<dbReference type="Gene3D" id="1.25.40.20">
    <property type="entry name" value="Ankyrin repeat-containing domain"/>
    <property type="match status" value="2"/>
</dbReference>
<dbReference type="EMBL" id="CADEPI010000014">
    <property type="protein sequence ID" value="CAB3364078.1"/>
    <property type="molecule type" value="Genomic_DNA"/>
</dbReference>
<feature type="region of interest" description="Disordered" evidence="2">
    <location>
        <begin position="1139"/>
        <end position="1159"/>
    </location>
</feature>
<feature type="compositionally biased region" description="Polar residues" evidence="2">
    <location>
        <begin position="878"/>
        <end position="893"/>
    </location>
</feature>
<accession>A0A8S1BZP0</accession>
<feature type="compositionally biased region" description="Pro residues" evidence="2">
    <location>
        <begin position="948"/>
        <end position="959"/>
    </location>
</feature>
<evidence type="ECO:0008006" key="5">
    <source>
        <dbReference type="Google" id="ProtNLM"/>
    </source>
</evidence>
<evidence type="ECO:0000313" key="3">
    <source>
        <dbReference type="EMBL" id="CAB3364078.1"/>
    </source>
</evidence>
<feature type="region of interest" description="Disordered" evidence="2">
    <location>
        <begin position="150"/>
        <end position="172"/>
    </location>
</feature>
<dbReference type="GO" id="GO:0031625">
    <property type="term" value="F:ubiquitin protein ligase binding"/>
    <property type="evidence" value="ECO:0007669"/>
    <property type="project" value="TreeGrafter"/>
</dbReference>
<name>A0A8S1BZP0_9INSE</name>
<feature type="compositionally biased region" description="Polar residues" evidence="2">
    <location>
        <begin position="1140"/>
        <end position="1150"/>
    </location>
</feature>
<feature type="repeat" description="ANK" evidence="1">
    <location>
        <begin position="392"/>
        <end position="424"/>
    </location>
</feature>